<feature type="region of interest" description="Disordered" evidence="1">
    <location>
        <begin position="1"/>
        <end position="29"/>
    </location>
</feature>
<reference evidence="2 3" key="1">
    <citation type="journal article" date="2018" name="Sci. Data">
        <title>The draft genome sequence of cork oak.</title>
        <authorList>
            <person name="Ramos A.M."/>
            <person name="Usie A."/>
            <person name="Barbosa P."/>
            <person name="Barros P.M."/>
            <person name="Capote T."/>
            <person name="Chaves I."/>
            <person name="Simoes F."/>
            <person name="Abreu I."/>
            <person name="Carrasquinho I."/>
            <person name="Faro C."/>
            <person name="Guimaraes J.B."/>
            <person name="Mendonca D."/>
            <person name="Nobrega F."/>
            <person name="Rodrigues L."/>
            <person name="Saibo N.J.M."/>
            <person name="Varela M.C."/>
            <person name="Egas C."/>
            <person name="Matos J."/>
            <person name="Miguel C.M."/>
            <person name="Oliveira M.M."/>
            <person name="Ricardo C.P."/>
            <person name="Goncalves S."/>
        </authorList>
    </citation>
    <scope>NUCLEOTIDE SEQUENCE [LARGE SCALE GENOMIC DNA]</scope>
    <source>
        <strain evidence="3">cv. HL8</strain>
    </source>
</reference>
<gene>
    <name evidence="2" type="ORF">CFP56_009315</name>
</gene>
<accession>A0AAW0L4B8</accession>
<proteinExistence type="predicted"/>
<keyword evidence="3" id="KW-1185">Reference proteome</keyword>
<organism evidence="2 3">
    <name type="scientific">Quercus suber</name>
    <name type="common">Cork oak</name>
    <dbReference type="NCBI Taxonomy" id="58331"/>
    <lineage>
        <taxon>Eukaryota</taxon>
        <taxon>Viridiplantae</taxon>
        <taxon>Streptophyta</taxon>
        <taxon>Embryophyta</taxon>
        <taxon>Tracheophyta</taxon>
        <taxon>Spermatophyta</taxon>
        <taxon>Magnoliopsida</taxon>
        <taxon>eudicotyledons</taxon>
        <taxon>Gunneridae</taxon>
        <taxon>Pentapetalae</taxon>
        <taxon>rosids</taxon>
        <taxon>fabids</taxon>
        <taxon>Fagales</taxon>
        <taxon>Fagaceae</taxon>
        <taxon>Quercus</taxon>
    </lineage>
</organism>
<dbReference type="EMBL" id="PKMF04000170">
    <property type="protein sequence ID" value="KAK7845426.1"/>
    <property type="molecule type" value="Genomic_DNA"/>
</dbReference>
<comment type="caution">
    <text evidence="2">The sequence shown here is derived from an EMBL/GenBank/DDBJ whole genome shotgun (WGS) entry which is preliminary data.</text>
</comment>
<dbReference type="Proteomes" id="UP000237347">
    <property type="component" value="Unassembled WGS sequence"/>
</dbReference>
<evidence type="ECO:0000313" key="2">
    <source>
        <dbReference type="EMBL" id="KAK7845426.1"/>
    </source>
</evidence>
<evidence type="ECO:0000256" key="1">
    <source>
        <dbReference type="SAM" id="MobiDB-lite"/>
    </source>
</evidence>
<dbReference type="AlphaFoldDB" id="A0AAW0L4B8"/>
<sequence>MRNHEERQQQQQNHYKKSDSDPCFEGGQEIGNYSLEHELVETVEESSGHACSKRGKLLQRLRRWVEGSGKARGKLDDRKKA</sequence>
<protein>
    <submittedName>
        <fullName evidence="2">Uncharacterized protein</fullName>
    </submittedName>
</protein>
<name>A0AAW0L4B8_QUESU</name>
<evidence type="ECO:0000313" key="3">
    <source>
        <dbReference type="Proteomes" id="UP000237347"/>
    </source>
</evidence>